<dbReference type="AlphaFoldDB" id="A0A317SIK7"/>
<evidence type="ECO:0000313" key="2">
    <source>
        <dbReference type="Proteomes" id="UP000246991"/>
    </source>
</evidence>
<dbReference type="EMBL" id="PYWC01000063">
    <property type="protein sequence ID" value="PWW74295.1"/>
    <property type="molecule type" value="Genomic_DNA"/>
</dbReference>
<protein>
    <submittedName>
        <fullName evidence="1">Uncharacterized protein</fullName>
    </submittedName>
</protein>
<dbReference type="Proteomes" id="UP000246991">
    <property type="component" value="Unassembled WGS sequence"/>
</dbReference>
<evidence type="ECO:0000313" key="1">
    <source>
        <dbReference type="EMBL" id="PWW74295.1"/>
    </source>
</evidence>
<accession>A0A317SIK7</accession>
<organism evidence="1 2">
    <name type="scientific">Tuber magnatum</name>
    <name type="common">white Piedmont truffle</name>
    <dbReference type="NCBI Taxonomy" id="42249"/>
    <lineage>
        <taxon>Eukaryota</taxon>
        <taxon>Fungi</taxon>
        <taxon>Dikarya</taxon>
        <taxon>Ascomycota</taxon>
        <taxon>Pezizomycotina</taxon>
        <taxon>Pezizomycetes</taxon>
        <taxon>Pezizales</taxon>
        <taxon>Tuberaceae</taxon>
        <taxon>Tuber</taxon>
    </lineage>
</organism>
<gene>
    <name evidence="1" type="ORF">C7212DRAFT_365301</name>
</gene>
<keyword evidence="2" id="KW-1185">Reference proteome</keyword>
<comment type="caution">
    <text evidence="1">The sequence shown here is derived from an EMBL/GenBank/DDBJ whole genome shotgun (WGS) entry which is preliminary data.</text>
</comment>
<reference evidence="1 2" key="1">
    <citation type="submission" date="2018-03" db="EMBL/GenBank/DDBJ databases">
        <title>Genomes of Pezizomycetes fungi and the evolution of truffles.</title>
        <authorList>
            <person name="Murat C."/>
            <person name="Payen T."/>
            <person name="Noel B."/>
            <person name="Kuo A."/>
            <person name="Martin F.M."/>
        </authorList>
    </citation>
    <scope>NUCLEOTIDE SEQUENCE [LARGE SCALE GENOMIC DNA]</scope>
    <source>
        <strain evidence="1">091103-1</strain>
    </source>
</reference>
<proteinExistence type="predicted"/>
<sequence>MAVPLHSLSTTLSETEVSNCLAPEPWLFLFTYQLQHSARHGSAIVSLQNRGCSCSLTLYNTQRDIALSKADVTNYIVPEPWLIVLNYQLQHSASPWSATPLSWNPGRNHPLTSYNTQRDTGQQLCRSITVDGPVLLLAVTLIDPFHLPPTSHNEPDVSYRSYPKFAEFNYAQAIAPHRPAISRRLCHPSFPGALLPVSPGKSGIFFRSSGIGNGSLHSDAICQSRLPVSATRQCGYNMIRDFYFL</sequence>
<name>A0A317SIK7_9PEZI</name>